<evidence type="ECO:0008006" key="4">
    <source>
        <dbReference type="Google" id="ProtNLM"/>
    </source>
</evidence>
<feature type="signal peptide" evidence="1">
    <location>
        <begin position="1"/>
        <end position="19"/>
    </location>
</feature>
<feature type="chain" id="PRO_5046323547" description="Integral membrane protein" evidence="1">
    <location>
        <begin position="20"/>
        <end position="194"/>
    </location>
</feature>
<keyword evidence="3" id="KW-1185">Reference proteome</keyword>
<proteinExistence type="predicted"/>
<dbReference type="EMBL" id="JBIAWJ010000003">
    <property type="protein sequence ID" value="MFF4521507.1"/>
    <property type="molecule type" value="Genomic_DNA"/>
</dbReference>
<comment type="caution">
    <text evidence="2">The sequence shown here is derived from an EMBL/GenBank/DDBJ whole genome shotgun (WGS) entry which is preliminary data.</text>
</comment>
<evidence type="ECO:0000256" key="1">
    <source>
        <dbReference type="SAM" id="SignalP"/>
    </source>
</evidence>
<reference evidence="2 3" key="1">
    <citation type="submission" date="2024-10" db="EMBL/GenBank/DDBJ databases">
        <title>The Natural Products Discovery Center: Release of the First 8490 Sequenced Strains for Exploring Actinobacteria Biosynthetic Diversity.</title>
        <authorList>
            <person name="Kalkreuter E."/>
            <person name="Kautsar S.A."/>
            <person name="Yang D."/>
            <person name="Bader C.D."/>
            <person name="Teijaro C.N."/>
            <person name="Fluegel L."/>
            <person name="Davis C.M."/>
            <person name="Simpson J.R."/>
            <person name="Lauterbach L."/>
            <person name="Steele A.D."/>
            <person name="Gui C."/>
            <person name="Meng S."/>
            <person name="Li G."/>
            <person name="Viehrig K."/>
            <person name="Ye F."/>
            <person name="Su P."/>
            <person name="Kiefer A.F."/>
            <person name="Nichols A."/>
            <person name="Cepeda A.J."/>
            <person name="Yan W."/>
            <person name="Fan B."/>
            <person name="Jiang Y."/>
            <person name="Adhikari A."/>
            <person name="Zheng C.-J."/>
            <person name="Schuster L."/>
            <person name="Cowan T.M."/>
            <person name="Smanski M.J."/>
            <person name="Chevrette M.G."/>
            <person name="De Carvalho L.P.S."/>
            <person name="Shen B."/>
        </authorList>
    </citation>
    <scope>NUCLEOTIDE SEQUENCE [LARGE SCALE GENOMIC DNA]</scope>
    <source>
        <strain evidence="2 3">NPDC001390</strain>
    </source>
</reference>
<sequence>MRHTPCPVASRLSAGAALAVVTAGLTTGLTAGLTVGPAYGAETAEREDTRAGRLEVYPTNVVPGAEVTVGTVACGADGTADGDASSVGAEAFALAPGTPPGNTTGRFRVPPSAQPGTYEIVARCSRDGAEVAGDVVVRLTGAGEPTHPRGSVKTGVGGALGPDPVKTAAGVAALAVAAAGGTWLLHRRVRGEAI</sequence>
<evidence type="ECO:0000313" key="3">
    <source>
        <dbReference type="Proteomes" id="UP001602058"/>
    </source>
</evidence>
<protein>
    <recommendedName>
        <fullName evidence="4">Integral membrane protein</fullName>
    </recommendedName>
</protein>
<keyword evidence="1" id="KW-0732">Signal</keyword>
<name>A0ABW6UE86_9ACTN</name>
<accession>A0ABW6UE86</accession>
<dbReference type="Proteomes" id="UP001602058">
    <property type="component" value="Unassembled WGS sequence"/>
</dbReference>
<evidence type="ECO:0000313" key="2">
    <source>
        <dbReference type="EMBL" id="MFF4521507.1"/>
    </source>
</evidence>
<gene>
    <name evidence="2" type="ORF">ACFY1D_08650</name>
</gene>
<organism evidence="2 3">
    <name type="scientific">Streptomyces bluensis</name>
    <dbReference type="NCBI Taxonomy" id="33897"/>
    <lineage>
        <taxon>Bacteria</taxon>
        <taxon>Bacillati</taxon>
        <taxon>Actinomycetota</taxon>
        <taxon>Actinomycetes</taxon>
        <taxon>Kitasatosporales</taxon>
        <taxon>Streptomycetaceae</taxon>
        <taxon>Streptomyces</taxon>
    </lineage>
</organism>
<dbReference type="RefSeq" id="WP_387884855.1">
    <property type="nucleotide sequence ID" value="NZ_JBIAWJ010000003.1"/>
</dbReference>